<dbReference type="PRINTS" id="PR00320">
    <property type="entry name" value="GPROTEINBRPT"/>
</dbReference>
<dbReference type="EnsemblMetazoa" id="XM_784567">
    <property type="protein sequence ID" value="XP_789660"/>
    <property type="gene ID" value="LOC584715"/>
</dbReference>
<dbReference type="OrthoDB" id="2096344at2759"/>
<dbReference type="CTD" id="51514"/>
<feature type="compositionally biased region" description="Polar residues" evidence="7">
    <location>
        <begin position="558"/>
        <end position="571"/>
    </location>
</feature>
<feature type="compositionally biased region" description="Low complexity" evidence="7">
    <location>
        <begin position="256"/>
        <end position="265"/>
    </location>
</feature>
<evidence type="ECO:0000256" key="5">
    <source>
        <dbReference type="ARBA" id="ARBA00038344"/>
    </source>
</evidence>
<feature type="repeat" description="WD" evidence="6">
    <location>
        <begin position="141"/>
        <end position="174"/>
    </location>
</feature>
<evidence type="ECO:0000256" key="1">
    <source>
        <dbReference type="ARBA" id="ARBA00004906"/>
    </source>
</evidence>
<protein>
    <recommendedName>
        <fullName evidence="10">Denticleless protein homolog</fullName>
    </recommendedName>
</protein>
<feature type="region of interest" description="Disordered" evidence="7">
    <location>
        <begin position="413"/>
        <end position="520"/>
    </location>
</feature>
<feature type="region of interest" description="Disordered" evidence="7">
    <location>
        <begin position="558"/>
        <end position="577"/>
    </location>
</feature>
<name>A0A7M7RDA8_STRPU</name>
<evidence type="ECO:0000256" key="2">
    <source>
        <dbReference type="ARBA" id="ARBA00022574"/>
    </source>
</evidence>
<sequence>MLPRSLITSYHQERRRWAWKSQTKNLCGALDSCLERFECQREDEILFTNPEFVDGIPPFACKFAEQPSISHLLAAADEDGRVFIYNTNVNGPASQVQDWSAHNNAIFDVAWSYTEPRLVTASGDQSAALWDIKTAKCLATFKQHKCSLKSLSFRPWDGHVFASGSRDGSIMIWDDRCKKKGKGSSQLPVICISDAHINQATAKAQPKRRRKLAPELPTINSSYSVSVVLFQKEDVLLSAGSADGIVKVWDIRKLKSSGSSSPTPSHQFPYSGTSNRKRGFSSLALTSTRTRLFASRTDSVVNEYDLSGVLGSQPVARYRGHMNSTFFVKAAISPDDLYLLSGSSDNNAYIWKIGEPESPSVTLEGHGAEVTSVTWCPTDFTKVVTCSDDNTMRIWKMSTGQVTHVDGVNRVVGRARRCEKKPVTESQETDSGPSQSGSESSRSTPTHKTSESPLSPQPSPTPSSTKKRRFSLKEWVTTSPKPSRPASPVPSPKRLKSESSESGQASQPDGESESVLKRKMTLENTEETSAIKKVKVSNSGAALAALATSSVLTTRISDSKSSVSNQGSQANEETEFALKRRMTVENVEDIGDLKKVKRDHSGAALVPLETTKCLSDETGAIMGTDDKDLVKDTPQSSLASPIATTSPPSNETSDDYSGNCDGIDKENLNKDRSKLDQPETTLTSIQRSPLKDDLPMNRPKCSSLSKSATKRNITSHFPASPRANEGQGRGEKEEGGSPEMQQQNLKECFKEKKNGGLVQSKRKSITRPIDGYFQPIQRKNKSDT</sequence>
<dbReference type="FunCoup" id="A0A7M7RDA8">
    <property type="interactions" value="1316"/>
</dbReference>
<feature type="compositionally biased region" description="Polar residues" evidence="7">
    <location>
        <begin position="678"/>
        <end position="687"/>
    </location>
</feature>
<dbReference type="GeneID" id="584715"/>
<feature type="repeat" description="WD" evidence="6">
    <location>
        <begin position="218"/>
        <end position="259"/>
    </location>
</feature>
<feature type="compositionally biased region" description="Basic and acidic residues" evidence="7">
    <location>
        <begin position="662"/>
        <end position="677"/>
    </location>
</feature>
<evidence type="ECO:0000313" key="8">
    <source>
        <dbReference type="EnsemblMetazoa" id="XP_789660"/>
    </source>
</evidence>
<dbReference type="InParanoid" id="A0A7M7RDA8"/>
<comment type="pathway">
    <text evidence="1">Protein modification; protein ubiquitination.</text>
</comment>
<dbReference type="GO" id="GO:0043161">
    <property type="term" value="P:proteasome-mediated ubiquitin-dependent protein catabolic process"/>
    <property type="evidence" value="ECO:0000318"/>
    <property type="project" value="GO_Central"/>
</dbReference>
<dbReference type="SUPFAM" id="SSF50978">
    <property type="entry name" value="WD40 repeat-like"/>
    <property type="match status" value="1"/>
</dbReference>
<dbReference type="PANTHER" id="PTHR22852:SF0">
    <property type="entry name" value="DENTICLELESS PROTEIN HOMOLOG"/>
    <property type="match status" value="1"/>
</dbReference>
<dbReference type="Pfam" id="PF00400">
    <property type="entry name" value="WD40"/>
    <property type="match status" value="5"/>
</dbReference>
<dbReference type="RefSeq" id="XP_789660.4">
    <property type="nucleotide sequence ID" value="XM_784567.5"/>
</dbReference>
<dbReference type="GO" id="GO:0007095">
    <property type="term" value="P:mitotic G2 DNA damage checkpoint signaling"/>
    <property type="evidence" value="ECO:0000318"/>
    <property type="project" value="GO_Central"/>
</dbReference>
<feature type="repeat" description="WD" evidence="6">
    <location>
        <begin position="331"/>
        <end position="361"/>
    </location>
</feature>
<dbReference type="InterPro" id="IPR015943">
    <property type="entry name" value="WD40/YVTN_repeat-like_dom_sf"/>
</dbReference>
<dbReference type="Gene3D" id="2.130.10.10">
    <property type="entry name" value="YVTN repeat-like/Quinoprotein amine dehydrogenase"/>
    <property type="match status" value="2"/>
</dbReference>
<keyword evidence="2 6" id="KW-0853">WD repeat</keyword>
<dbReference type="KEGG" id="spu:584715"/>
<evidence type="ECO:0000313" key="9">
    <source>
        <dbReference type="Proteomes" id="UP000007110"/>
    </source>
</evidence>
<dbReference type="PROSITE" id="PS00678">
    <property type="entry name" value="WD_REPEATS_1"/>
    <property type="match status" value="2"/>
</dbReference>
<evidence type="ECO:0000256" key="7">
    <source>
        <dbReference type="SAM" id="MobiDB-lite"/>
    </source>
</evidence>
<dbReference type="PROSITE" id="PS50294">
    <property type="entry name" value="WD_REPEATS_REGION"/>
    <property type="match status" value="3"/>
</dbReference>
<dbReference type="OMA" id="IPPFACK"/>
<dbReference type="Proteomes" id="UP000007110">
    <property type="component" value="Unassembled WGS sequence"/>
</dbReference>
<feature type="compositionally biased region" description="Low complexity" evidence="7">
    <location>
        <begin position="431"/>
        <end position="454"/>
    </location>
</feature>
<dbReference type="CDD" id="cd00200">
    <property type="entry name" value="WD40"/>
    <property type="match status" value="1"/>
</dbReference>
<dbReference type="InterPro" id="IPR001680">
    <property type="entry name" value="WD40_rpt"/>
</dbReference>
<organism evidence="8 9">
    <name type="scientific">Strongylocentrotus purpuratus</name>
    <name type="common">Purple sea urchin</name>
    <dbReference type="NCBI Taxonomy" id="7668"/>
    <lineage>
        <taxon>Eukaryota</taxon>
        <taxon>Metazoa</taxon>
        <taxon>Echinodermata</taxon>
        <taxon>Eleutherozoa</taxon>
        <taxon>Echinozoa</taxon>
        <taxon>Echinoidea</taxon>
        <taxon>Euechinoidea</taxon>
        <taxon>Echinacea</taxon>
        <taxon>Camarodonta</taxon>
        <taxon>Echinidea</taxon>
        <taxon>Strongylocentrotidae</taxon>
        <taxon>Strongylocentrotus</taxon>
    </lineage>
</organism>
<dbReference type="AlphaFoldDB" id="A0A7M7RDA8"/>
<keyword evidence="3" id="KW-0677">Repeat</keyword>
<feature type="region of interest" description="Disordered" evidence="7">
    <location>
        <begin position="616"/>
        <end position="784"/>
    </location>
</feature>
<dbReference type="GO" id="GO:0030674">
    <property type="term" value="F:protein-macromolecule adaptor activity"/>
    <property type="evidence" value="ECO:0000318"/>
    <property type="project" value="GO_Central"/>
</dbReference>
<reference evidence="9" key="1">
    <citation type="submission" date="2015-02" db="EMBL/GenBank/DDBJ databases">
        <title>Genome sequencing for Strongylocentrotus purpuratus.</title>
        <authorList>
            <person name="Murali S."/>
            <person name="Liu Y."/>
            <person name="Vee V."/>
            <person name="English A."/>
            <person name="Wang M."/>
            <person name="Skinner E."/>
            <person name="Han Y."/>
            <person name="Muzny D.M."/>
            <person name="Worley K.C."/>
            <person name="Gibbs R.A."/>
        </authorList>
    </citation>
    <scope>NUCLEOTIDE SEQUENCE</scope>
</reference>
<evidence type="ECO:0008006" key="10">
    <source>
        <dbReference type="Google" id="ProtNLM"/>
    </source>
</evidence>
<accession>A0A7M7RDA8</accession>
<dbReference type="SMART" id="SM00320">
    <property type="entry name" value="WD40"/>
    <property type="match status" value="5"/>
</dbReference>
<reference evidence="8" key="2">
    <citation type="submission" date="2021-01" db="UniProtKB">
        <authorList>
            <consortium name="EnsemblMetazoa"/>
        </authorList>
    </citation>
    <scope>IDENTIFICATION</scope>
</reference>
<evidence type="ECO:0000256" key="6">
    <source>
        <dbReference type="PROSITE-ProRule" id="PRU00221"/>
    </source>
</evidence>
<evidence type="ECO:0000256" key="3">
    <source>
        <dbReference type="ARBA" id="ARBA00022737"/>
    </source>
</evidence>
<proteinExistence type="inferred from homology"/>
<dbReference type="InterPro" id="IPR019775">
    <property type="entry name" value="WD40_repeat_CS"/>
</dbReference>
<dbReference type="PANTHER" id="PTHR22852">
    <property type="entry name" value="LETHAL 2 DENTICLELESS PROTEIN RETINOIC ACID-REGULATED NUCLEAR MATRIX-ASSOCIATED PROTEIN"/>
    <property type="match status" value="1"/>
</dbReference>
<feature type="compositionally biased region" description="Polar residues" evidence="7">
    <location>
        <begin position="633"/>
        <end position="651"/>
    </location>
</feature>
<comment type="similarity">
    <text evidence="5">Belongs to the WD repeat cdt2 family.</text>
</comment>
<dbReference type="PROSITE" id="PS50082">
    <property type="entry name" value="WD_REPEATS_2"/>
    <property type="match status" value="5"/>
</dbReference>
<keyword evidence="4" id="KW-0833">Ubl conjugation pathway</keyword>
<feature type="region of interest" description="Disordered" evidence="7">
    <location>
        <begin position="255"/>
        <end position="274"/>
    </location>
</feature>
<dbReference type="InterPro" id="IPR020472">
    <property type="entry name" value="WD40_PAC1"/>
</dbReference>
<feature type="compositionally biased region" description="Polar residues" evidence="7">
    <location>
        <begin position="500"/>
        <end position="509"/>
    </location>
</feature>
<feature type="compositionally biased region" description="Polar residues" evidence="7">
    <location>
        <begin position="700"/>
        <end position="717"/>
    </location>
</feature>
<dbReference type="InterPro" id="IPR036322">
    <property type="entry name" value="WD40_repeat_dom_sf"/>
</dbReference>
<feature type="compositionally biased region" description="Pro residues" evidence="7">
    <location>
        <begin position="482"/>
        <end position="491"/>
    </location>
</feature>
<dbReference type="GO" id="GO:0005634">
    <property type="term" value="C:nucleus"/>
    <property type="evidence" value="ECO:0000318"/>
    <property type="project" value="GO_Central"/>
</dbReference>
<dbReference type="InterPro" id="IPR051865">
    <property type="entry name" value="WD-repeat_CDT2_adapter"/>
</dbReference>
<keyword evidence="9" id="KW-1185">Reference proteome</keyword>
<feature type="repeat" description="WD" evidence="6">
    <location>
        <begin position="99"/>
        <end position="140"/>
    </location>
</feature>
<evidence type="ECO:0000256" key="4">
    <source>
        <dbReference type="ARBA" id="ARBA00022786"/>
    </source>
</evidence>
<feature type="repeat" description="WD" evidence="6">
    <location>
        <begin position="363"/>
        <end position="405"/>
    </location>
</feature>